<sequence length="77" mass="8347">MNYQLFQLINDLAGRWAPVDWLARVWAGVHYPGDIAASAVIAALATFIAYVADRRAPVYPTDRNASTGDSRAARIAG</sequence>
<evidence type="ECO:0000256" key="1">
    <source>
        <dbReference type="SAM" id="Phobius"/>
    </source>
</evidence>
<keyword evidence="1" id="KW-1133">Transmembrane helix</keyword>
<keyword evidence="1" id="KW-0472">Membrane</keyword>
<dbReference type="AlphaFoldDB" id="A0A919NLT8"/>
<evidence type="ECO:0008006" key="4">
    <source>
        <dbReference type="Google" id="ProtNLM"/>
    </source>
</evidence>
<name>A0A919NLT8_9ACTN</name>
<dbReference type="InterPro" id="IPR036938">
    <property type="entry name" value="PAP2/HPO_sf"/>
</dbReference>
<keyword evidence="3" id="KW-1185">Reference proteome</keyword>
<dbReference type="RefSeq" id="WP_203806279.1">
    <property type="nucleotide sequence ID" value="NZ_BOMY01000022.1"/>
</dbReference>
<dbReference type="EMBL" id="BOMY01000022">
    <property type="protein sequence ID" value="GIF20548.1"/>
    <property type="molecule type" value="Genomic_DNA"/>
</dbReference>
<accession>A0A919NLT8</accession>
<dbReference type="Gene3D" id="1.20.144.10">
    <property type="entry name" value="Phosphatidic acid phosphatase type 2/haloperoxidase"/>
    <property type="match status" value="1"/>
</dbReference>
<comment type="caution">
    <text evidence="2">The sequence shown here is derived from an EMBL/GenBank/DDBJ whole genome shotgun (WGS) entry which is preliminary data.</text>
</comment>
<gene>
    <name evidence="2" type="ORF">Ate02nite_32780</name>
</gene>
<keyword evidence="1" id="KW-0812">Transmembrane</keyword>
<dbReference type="Proteomes" id="UP000623608">
    <property type="component" value="Unassembled WGS sequence"/>
</dbReference>
<dbReference type="SUPFAM" id="SSF48317">
    <property type="entry name" value="Acid phosphatase/Vanadium-dependent haloperoxidase"/>
    <property type="match status" value="1"/>
</dbReference>
<evidence type="ECO:0000313" key="3">
    <source>
        <dbReference type="Proteomes" id="UP000623608"/>
    </source>
</evidence>
<proteinExistence type="predicted"/>
<organism evidence="2 3">
    <name type="scientific">Paractinoplanes tereljensis</name>
    <dbReference type="NCBI Taxonomy" id="571912"/>
    <lineage>
        <taxon>Bacteria</taxon>
        <taxon>Bacillati</taxon>
        <taxon>Actinomycetota</taxon>
        <taxon>Actinomycetes</taxon>
        <taxon>Micromonosporales</taxon>
        <taxon>Micromonosporaceae</taxon>
        <taxon>Paractinoplanes</taxon>
    </lineage>
</organism>
<reference evidence="2" key="1">
    <citation type="submission" date="2021-01" db="EMBL/GenBank/DDBJ databases">
        <title>Whole genome shotgun sequence of Actinoplanes tereljensis NBRC 105297.</title>
        <authorList>
            <person name="Komaki H."/>
            <person name="Tamura T."/>
        </authorList>
    </citation>
    <scope>NUCLEOTIDE SEQUENCE</scope>
    <source>
        <strain evidence="2">NBRC 105297</strain>
    </source>
</reference>
<protein>
    <recommendedName>
        <fullName evidence="4">Phosphatidic acid phosphatase type 2/haloperoxidase domain-containing protein</fullName>
    </recommendedName>
</protein>
<feature type="transmembrane region" description="Helical" evidence="1">
    <location>
        <begin position="35"/>
        <end position="52"/>
    </location>
</feature>
<evidence type="ECO:0000313" key="2">
    <source>
        <dbReference type="EMBL" id="GIF20548.1"/>
    </source>
</evidence>